<dbReference type="STRING" id="1192759.GCA_000277525_01834"/>
<dbReference type="RefSeq" id="WP_017182689.1">
    <property type="nucleotide sequence ID" value="NZ_BBQY01000016.1"/>
</dbReference>
<dbReference type="PANTHER" id="PTHR43102">
    <property type="entry name" value="SLR1143 PROTEIN"/>
    <property type="match status" value="1"/>
</dbReference>
<protein>
    <submittedName>
        <fullName evidence="2">GAF domain-containing protein</fullName>
    </submittedName>
</protein>
<feature type="domain" description="GAF" evidence="1">
    <location>
        <begin position="16"/>
        <end position="149"/>
    </location>
</feature>
<accession>A0A401J432</accession>
<keyword evidence="5" id="KW-1185">Reference proteome</keyword>
<name>A0A249MVA4_SPHXE</name>
<dbReference type="SUPFAM" id="SSF55781">
    <property type="entry name" value="GAF domain-like"/>
    <property type="match status" value="1"/>
</dbReference>
<proteinExistence type="predicted"/>
<dbReference type="Pfam" id="PF01590">
    <property type="entry name" value="GAF"/>
    <property type="match status" value="1"/>
</dbReference>
<reference evidence="3 5" key="1">
    <citation type="submission" date="2014-12" db="EMBL/GenBank/DDBJ databases">
        <title>Whole genome sequencing of Sphingobium xenophagum OW59.</title>
        <authorList>
            <person name="Ohta Y."/>
            <person name="Nishi S."/>
            <person name="Hatada Y."/>
        </authorList>
    </citation>
    <scope>NUCLEOTIDE SEQUENCE [LARGE SCALE GENOMIC DNA]</scope>
    <source>
        <strain evidence="3 5">OW59</strain>
    </source>
</reference>
<dbReference type="AlphaFoldDB" id="A0A249MVA4"/>
<dbReference type="InterPro" id="IPR029016">
    <property type="entry name" value="GAF-like_dom_sf"/>
</dbReference>
<evidence type="ECO:0000259" key="1">
    <source>
        <dbReference type="Pfam" id="PF01590"/>
    </source>
</evidence>
<organism evidence="2 4">
    <name type="scientific">Sphingobium xenophagum</name>
    <dbReference type="NCBI Taxonomy" id="121428"/>
    <lineage>
        <taxon>Bacteria</taxon>
        <taxon>Pseudomonadati</taxon>
        <taxon>Pseudomonadota</taxon>
        <taxon>Alphaproteobacteria</taxon>
        <taxon>Sphingomonadales</taxon>
        <taxon>Sphingomonadaceae</taxon>
        <taxon>Sphingobium</taxon>
    </lineage>
</organism>
<dbReference type="EMBL" id="BBQY01000016">
    <property type="protein sequence ID" value="GBH31406.1"/>
    <property type="molecule type" value="Genomic_DNA"/>
</dbReference>
<dbReference type="Proteomes" id="UP000290975">
    <property type="component" value="Unassembled WGS sequence"/>
</dbReference>
<evidence type="ECO:0000313" key="3">
    <source>
        <dbReference type="EMBL" id="GBH31406.1"/>
    </source>
</evidence>
<accession>A0A249MVA4</accession>
<sequence>MRDDFAASVAAHGDDDRIRAILEEVCQTTGMGFAAVARVTEDRWVACQIVDRIEFGLDPGGELEIKKTLCDDIRRCGEGIYIDHVAMDQDWRTHHVPLFYGFQSYVSLPVILLDGSFYGTLCAIDPNPRSVSAPAIVAAMQDYARSIGAILSAK</sequence>
<gene>
    <name evidence="2" type="ORF">CJD35_12260</name>
    <name evidence="3" type="ORF">MBESOW_P2662</name>
</gene>
<evidence type="ECO:0000313" key="4">
    <source>
        <dbReference type="Proteomes" id="UP000217141"/>
    </source>
</evidence>
<reference evidence="2 4" key="2">
    <citation type="submission" date="2017-08" db="EMBL/GenBank/DDBJ databases">
        <title>Whole Genome Sequence of Sphingobium hydrophobicum C1: Insights into Adaption to the Electronic-waste Contaminated Sediment.</title>
        <authorList>
            <person name="Song D."/>
            <person name="Chen X."/>
            <person name="Xu M."/>
        </authorList>
    </citation>
    <scope>NUCLEOTIDE SEQUENCE [LARGE SCALE GENOMIC DNA]</scope>
    <source>
        <strain evidence="2 4">C1</strain>
    </source>
</reference>
<dbReference type="Proteomes" id="UP000217141">
    <property type="component" value="Chromosome I"/>
</dbReference>
<dbReference type="InterPro" id="IPR003018">
    <property type="entry name" value="GAF"/>
</dbReference>
<dbReference type="Gene3D" id="3.30.450.40">
    <property type="match status" value="1"/>
</dbReference>
<evidence type="ECO:0000313" key="5">
    <source>
        <dbReference type="Proteomes" id="UP000290975"/>
    </source>
</evidence>
<dbReference type="KEGG" id="shyd:CJD35_12260"/>
<evidence type="ECO:0000313" key="2">
    <source>
        <dbReference type="EMBL" id="ASY45125.1"/>
    </source>
</evidence>
<dbReference type="PANTHER" id="PTHR43102:SF2">
    <property type="entry name" value="GAF DOMAIN-CONTAINING PROTEIN"/>
    <property type="match status" value="1"/>
</dbReference>
<dbReference type="EMBL" id="CP022745">
    <property type="protein sequence ID" value="ASY45125.1"/>
    <property type="molecule type" value="Genomic_DNA"/>
</dbReference>